<dbReference type="CDD" id="cd07402">
    <property type="entry name" value="MPP_GpdQ"/>
    <property type="match status" value="1"/>
</dbReference>
<comment type="similarity">
    <text evidence="4">Belongs to the cyclic nucleotide phosphodiesterase class-III family.</text>
</comment>
<reference evidence="6 7" key="1">
    <citation type="submission" date="2019-07" db="EMBL/GenBank/DDBJ databases">
        <title>Gilliamella genomes.</title>
        <authorList>
            <person name="Zheng H."/>
        </authorList>
    </citation>
    <scope>NUCLEOTIDE SEQUENCE [LARGE SCALE GENOMIC DNA]</scope>
    <source>
        <strain evidence="6 7">W8127</strain>
    </source>
</reference>
<dbReference type="InterPro" id="IPR050884">
    <property type="entry name" value="CNP_phosphodiesterase-III"/>
</dbReference>
<evidence type="ECO:0000256" key="2">
    <source>
        <dbReference type="ARBA" id="ARBA00022801"/>
    </source>
</evidence>
<gene>
    <name evidence="6" type="primary">cpdA</name>
    <name evidence="6" type="ORF">FPQ15_03495</name>
</gene>
<evidence type="ECO:0000256" key="3">
    <source>
        <dbReference type="ARBA" id="ARBA00023004"/>
    </source>
</evidence>
<dbReference type="InterPro" id="IPR026575">
    <property type="entry name" value="GpdQ/CpdA-like"/>
</dbReference>
<name>A0A556SSF0_9GAMM</name>
<dbReference type="Proteomes" id="UP000319483">
    <property type="component" value="Unassembled WGS sequence"/>
</dbReference>
<organism evidence="6 7">
    <name type="scientific">Gilliamella apicola</name>
    <dbReference type="NCBI Taxonomy" id="1196095"/>
    <lineage>
        <taxon>Bacteria</taxon>
        <taxon>Pseudomonadati</taxon>
        <taxon>Pseudomonadota</taxon>
        <taxon>Gammaproteobacteria</taxon>
        <taxon>Orbales</taxon>
        <taxon>Orbaceae</taxon>
        <taxon>Gilliamella</taxon>
    </lineage>
</organism>
<dbReference type="Gene3D" id="3.60.21.10">
    <property type="match status" value="1"/>
</dbReference>
<dbReference type="InterPro" id="IPR004843">
    <property type="entry name" value="Calcineurin-like_PHP"/>
</dbReference>
<dbReference type="SUPFAM" id="SSF56300">
    <property type="entry name" value="Metallo-dependent phosphatases"/>
    <property type="match status" value="1"/>
</dbReference>
<evidence type="ECO:0000313" key="6">
    <source>
        <dbReference type="EMBL" id="TSK04057.1"/>
    </source>
</evidence>
<evidence type="ECO:0000259" key="5">
    <source>
        <dbReference type="Pfam" id="PF00149"/>
    </source>
</evidence>
<dbReference type="InterPro" id="IPR029052">
    <property type="entry name" value="Metallo-depent_PP-like"/>
</dbReference>
<accession>A0A556SSF0</accession>
<dbReference type="NCBIfam" id="NF008359">
    <property type="entry name" value="PRK11148.1"/>
    <property type="match status" value="1"/>
</dbReference>
<dbReference type="GO" id="GO:0004115">
    <property type="term" value="F:3',5'-cyclic-AMP phosphodiesterase activity"/>
    <property type="evidence" value="ECO:0007669"/>
    <property type="project" value="UniProtKB-EC"/>
</dbReference>
<comment type="caution">
    <text evidence="6">The sequence shown here is derived from an EMBL/GenBank/DDBJ whole genome shotgun (WGS) entry which is preliminary data.</text>
</comment>
<evidence type="ECO:0000256" key="4">
    <source>
        <dbReference type="ARBA" id="ARBA00025742"/>
    </source>
</evidence>
<keyword evidence="1" id="KW-0479">Metal-binding</keyword>
<dbReference type="Pfam" id="PF00149">
    <property type="entry name" value="Metallophos"/>
    <property type="match status" value="1"/>
</dbReference>
<dbReference type="EMBL" id="VMHM01000004">
    <property type="protein sequence ID" value="TSK04057.1"/>
    <property type="molecule type" value="Genomic_DNA"/>
</dbReference>
<evidence type="ECO:0000313" key="7">
    <source>
        <dbReference type="Proteomes" id="UP000319483"/>
    </source>
</evidence>
<sequence>MESLLQLPTKNKNYGKILQITDTHLFADGSCALLGVNSNASFLAVIDEIKKCSRTYDLIVATGDFVQDGTKEAYKFFAEQITTLNTPCVWLPGNHDNYDYMQSVFANYRLLDNKVVLLSDKWIIILLNSQVEGQAYGLLADSELLFLQKNLDRYSDRNALVFLHHHPINSECHWLDQHILKNSIELEKIIQAYPQIKGLGWGHIHQSQDHQWYTCKAFSTPSTCVQFKPNSYNFGLADNDAPGWREITLTNDGMLETEVFRINDNRFVPDLSQNGY</sequence>
<proteinExistence type="inferred from homology"/>
<dbReference type="AlphaFoldDB" id="A0A556SSF0"/>
<dbReference type="GO" id="GO:0046872">
    <property type="term" value="F:metal ion binding"/>
    <property type="evidence" value="ECO:0007669"/>
    <property type="project" value="UniProtKB-KW"/>
</dbReference>
<dbReference type="EC" id="3.1.4.53" evidence="6"/>
<dbReference type="PANTHER" id="PTHR42988">
    <property type="entry name" value="PHOSPHOHYDROLASE"/>
    <property type="match status" value="1"/>
</dbReference>
<keyword evidence="3" id="KW-0408">Iron</keyword>
<dbReference type="PANTHER" id="PTHR42988:SF2">
    <property type="entry name" value="CYCLIC NUCLEOTIDE PHOSPHODIESTERASE CBUA0032-RELATED"/>
    <property type="match status" value="1"/>
</dbReference>
<dbReference type="RefSeq" id="WP_086327219.1">
    <property type="nucleotide sequence ID" value="NZ_CAMLAP010000065.1"/>
</dbReference>
<evidence type="ECO:0000256" key="1">
    <source>
        <dbReference type="ARBA" id="ARBA00022723"/>
    </source>
</evidence>
<keyword evidence="2 6" id="KW-0378">Hydrolase</keyword>
<protein>
    <submittedName>
        <fullName evidence="6">3',5'-cyclic-AMP phosphodiesterase</fullName>
        <ecNumber evidence="6">3.1.4.53</ecNumber>
    </submittedName>
</protein>
<feature type="domain" description="Calcineurin-like phosphoesterase" evidence="5">
    <location>
        <begin position="16"/>
        <end position="206"/>
    </location>
</feature>